<sequence>MNARHLISALVLLSTVVGVAAVAGSVAAQDAAQTANETATVDYPDQEVGETVTVAEATLPEGGFVVVFNESGNYVGSSDYLEAGTHENVTVELESEFERGQVSVAQLFQDDGDESYAVGNETAYTADDNVTVSDSAYVSEGDFSRTEADDGTPTEDVTEATDGTDGSDGESTDTTTPGFTAVLTLVALLGAAFLAVRR</sequence>
<name>A0A7D5LA51_9EURY</name>
<protein>
    <submittedName>
        <fullName evidence="6">PGF-CTERM sorting domain-containing protein</fullName>
    </submittedName>
</protein>
<feature type="compositionally biased region" description="Acidic residues" evidence="2">
    <location>
        <begin position="149"/>
        <end position="159"/>
    </location>
</feature>
<feature type="region of interest" description="Disordered" evidence="2">
    <location>
        <begin position="141"/>
        <end position="176"/>
    </location>
</feature>
<dbReference type="EMBL" id="CP058579">
    <property type="protein sequence ID" value="QLG61570.1"/>
    <property type="molecule type" value="Genomic_DNA"/>
</dbReference>
<proteinExistence type="predicted"/>
<dbReference type="KEGG" id="halu:HUG12_07455"/>
<keyword evidence="3" id="KW-0812">Transmembrane</keyword>
<evidence type="ECO:0000259" key="4">
    <source>
        <dbReference type="Pfam" id="PF18204"/>
    </source>
</evidence>
<dbReference type="InterPro" id="IPR055706">
    <property type="entry name" value="Slg1/2_DUF7282"/>
</dbReference>
<evidence type="ECO:0000256" key="1">
    <source>
        <dbReference type="ARBA" id="ARBA00022729"/>
    </source>
</evidence>
<feature type="transmembrane region" description="Helical" evidence="3">
    <location>
        <begin position="178"/>
        <end position="196"/>
    </location>
</feature>
<dbReference type="GO" id="GO:0030115">
    <property type="term" value="C:S-layer"/>
    <property type="evidence" value="ECO:0007669"/>
    <property type="project" value="UniProtKB-SubCell"/>
</dbReference>
<gene>
    <name evidence="6" type="ORF">HUG12_07455</name>
</gene>
<feature type="domain" description="PGF-CTERM archaeal protein-sorting signal" evidence="4">
    <location>
        <begin position="176"/>
        <end position="198"/>
    </location>
</feature>
<dbReference type="OrthoDB" id="239724at2157"/>
<dbReference type="GO" id="GO:0005886">
    <property type="term" value="C:plasma membrane"/>
    <property type="evidence" value="ECO:0007669"/>
    <property type="project" value="UniProtKB-SubCell"/>
</dbReference>
<keyword evidence="7" id="KW-1185">Reference proteome</keyword>
<evidence type="ECO:0000313" key="7">
    <source>
        <dbReference type="Proteomes" id="UP000509626"/>
    </source>
</evidence>
<dbReference type="NCBIfam" id="TIGR04126">
    <property type="entry name" value="PGF_CTERM"/>
    <property type="match status" value="1"/>
</dbReference>
<keyword evidence="3" id="KW-0472">Membrane</keyword>
<evidence type="ECO:0000313" key="6">
    <source>
        <dbReference type="EMBL" id="QLG61570.1"/>
    </source>
</evidence>
<evidence type="ECO:0000259" key="5">
    <source>
        <dbReference type="Pfam" id="PF23951"/>
    </source>
</evidence>
<dbReference type="Pfam" id="PF23951">
    <property type="entry name" value="DUF7282"/>
    <property type="match status" value="1"/>
</dbReference>
<keyword evidence="3" id="KW-1133">Transmembrane helix</keyword>
<keyword evidence="1" id="KW-0732">Signal</keyword>
<dbReference type="RefSeq" id="WP_179268155.1">
    <property type="nucleotide sequence ID" value="NZ_CP058579.1"/>
</dbReference>
<accession>A0A7D5LA51</accession>
<dbReference type="Pfam" id="PF18204">
    <property type="entry name" value="PGF-CTERM"/>
    <property type="match status" value="1"/>
</dbReference>
<organism evidence="6 7">
    <name type="scientific">Halorarum salinum</name>
    <dbReference type="NCBI Taxonomy" id="2743089"/>
    <lineage>
        <taxon>Archaea</taxon>
        <taxon>Methanobacteriati</taxon>
        <taxon>Methanobacteriota</taxon>
        <taxon>Stenosarchaea group</taxon>
        <taxon>Halobacteria</taxon>
        <taxon>Halobacteriales</taxon>
        <taxon>Haloferacaceae</taxon>
        <taxon>Halorarum</taxon>
    </lineage>
</organism>
<dbReference type="GeneID" id="56037284"/>
<dbReference type="Proteomes" id="UP000509626">
    <property type="component" value="Chromosome"/>
</dbReference>
<evidence type="ECO:0000256" key="3">
    <source>
        <dbReference type="SAM" id="Phobius"/>
    </source>
</evidence>
<dbReference type="AlphaFoldDB" id="A0A7D5LA51"/>
<feature type="domain" description="DUF7282" evidence="5">
    <location>
        <begin position="39"/>
        <end position="138"/>
    </location>
</feature>
<evidence type="ECO:0000256" key="2">
    <source>
        <dbReference type="SAM" id="MobiDB-lite"/>
    </source>
</evidence>
<dbReference type="InterPro" id="IPR026371">
    <property type="entry name" value="PGF_CTERM"/>
</dbReference>
<reference evidence="6 7" key="1">
    <citation type="submission" date="2020-06" db="EMBL/GenBank/DDBJ databases">
        <title>NJ-3-1, isolated from saline soil.</title>
        <authorList>
            <person name="Cui H.L."/>
            <person name="Shi X."/>
        </authorList>
    </citation>
    <scope>NUCLEOTIDE SEQUENCE [LARGE SCALE GENOMIC DNA]</scope>
    <source>
        <strain evidence="6 7">NJ-3-1</strain>
    </source>
</reference>